<proteinExistence type="predicted"/>
<keyword evidence="3" id="KW-1185">Reference proteome</keyword>
<dbReference type="NCBIfam" id="TIGR01550">
    <property type="entry name" value="DOC_P1"/>
    <property type="match status" value="1"/>
</dbReference>
<dbReference type="EMBL" id="BAABFL010000080">
    <property type="protein sequence ID" value="GAA4648494.1"/>
    <property type="molecule type" value="Genomic_DNA"/>
</dbReference>
<protein>
    <recommendedName>
        <fullName evidence="1">Fido domain-containing protein</fullName>
    </recommendedName>
</protein>
<evidence type="ECO:0000313" key="2">
    <source>
        <dbReference type="EMBL" id="GAA4648494.1"/>
    </source>
</evidence>
<dbReference type="PANTHER" id="PTHR39426">
    <property type="entry name" value="HOMOLOGY TO DEATH-ON-CURING PROTEIN OF PHAGE P1"/>
    <property type="match status" value="1"/>
</dbReference>
<name>A0ABP8UZA9_9GAMM</name>
<dbReference type="SUPFAM" id="SSF140931">
    <property type="entry name" value="Fic-like"/>
    <property type="match status" value="1"/>
</dbReference>
<dbReference type="RefSeq" id="WP_345194153.1">
    <property type="nucleotide sequence ID" value="NZ_BAABFL010000080.1"/>
</dbReference>
<comment type="caution">
    <text evidence="2">The sequence shown here is derived from an EMBL/GenBank/DDBJ whole genome shotgun (WGS) entry which is preliminary data.</text>
</comment>
<feature type="domain" description="Fido" evidence="1">
    <location>
        <begin position="1"/>
        <end position="132"/>
    </location>
</feature>
<gene>
    <name evidence="2" type="ORF">GCM10023116_07630</name>
</gene>
<dbReference type="PROSITE" id="PS51459">
    <property type="entry name" value="FIDO"/>
    <property type="match status" value="1"/>
</dbReference>
<dbReference type="PANTHER" id="PTHR39426:SF1">
    <property type="entry name" value="HOMOLOGY TO DEATH-ON-CURING PROTEIN OF PHAGE P1"/>
    <property type="match status" value="1"/>
</dbReference>
<evidence type="ECO:0000259" key="1">
    <source>
        <dbReference type="PROSITE" id="PS51459"/>
    </source>
</evidence>
<organism evidence="2 3">
    <name type="scientific">Kistimonas scapharcae</name>
    <dbReference type="NCBI Taxonomy" id="1036133"/>
    <lineage>
        <taxon>Bacteria</taxon>
        <taxon>Pseudomonadati</taxon>
        <taxon>Pseudomonadota</taxon>
        <taxon>Gammaproteobacteria</taxon>
        <taxon>Oceanospirillales</taxon>
        <taxon>Endozoicomonadaceae</taxon>
        <taxon>Kistimonas</taxon>
    </lineage>
</organism>
<dbReference type="Pfam" id="PF02661">
    <property type="entry name" value="Fic"/>
    <property type="match status" value="1"/>
</dbReference>
<sequence>MDTDQVIFIHDYLTKFFEASDDPVSPPGIKNRELLESAIARPFMTCNGEFLHKGVFRQAATLFHGIISNHTFHNGNKRTALLATTTFLGDNGYWVTQPTDEELFEFTRRVAAHELVDDRGNEVEAIAIWLQENSRRRTSQEQQLNLRQLRELLSVFGYELSETSGRTIEILKGGEVKTKIRQKGAKGQENYDKQYVRGIRRRLKLTYEYGIDSFTFYNGHGFDKHLNTYMKIHGKVMRELAKI</sequence>
<dbReference type="Gene3D" id="1.20.120.1870">
    <property type="entry name" value="Fic/DOC protein, Fido domain"/>
    <property type="match status" value="1"/>
</dbReference>
<evidence type="ECO:0000313" key="3">
    <source>
        <dbReference type="Proteomes" id="UP001500604"/>
    </source>
</evidence>
<dbReference type="InterPro" id="IPR053737">
    <property type="entry name" value="Type_II_TA_Toxin"/>
</dbReference>
<reference evidence="3" key="1">
    <citation type="journal article" date="2019" name="Int. J. Syst. Evol. Microbiol.">
        <title>The Global Catalogue of Microorganisms (GCM) 10K type strain sequencing project: providing services to taxonomists for standard genome sequencing and annotation.</title>
        <authorList>
            <consortium name="The Broad Institute Genomics Platform"/>
            <consortium name="The Broad Institute Genome Sequencing Center for Infectious Disease"/>
            <person name="Wu L."/>
            <person name="Ma J."/>
        </authorList>
    </citation>
    <scope>NUCLEOTIDE SEQUENCE [LARGE SCALE GENOMIC DNA]</scope>
    <source>
        <strain evidence="3">JCM 17805</strain>
    </source>
</reference>
<dbReference type="InterPro" id="IPR036597">
    <property type="entry name" value="Fido-like_dom_sf"/>
</dbReference>
<dbReference type="Proteomes" id="UP001500604">
    <property type="component" value="Unassembled WGS sequence"/>
</dbReference>
<dbReference type="InterPro" id="IPR006440">
    <property type="entry name" value="Doc"/>
</dbReference>
<accession>A0ABP8UZA9</accession>
<dbReference type="InterPro" id="IPR003812">
    <property type="entry name" value="Fido"/>
</dbReference>